<evidence type="ECO:0000256" key="4">
    <source>
        <dbReference type="SAM" id="Phobius"/>
    </source>
</evidence>
<dbReference type="STRING" id="650164.K5UW00"/>
<dbReference type="InterPro" id="IPR036770">
    <property type="entry name" value="Ankyrin_rpt-contain_sf"/>
</dbReference>
<dbReference type="SUPFAM" id="SSF48403">
    <property type="entry name" value="Ankyrin repeat"/>
    <property type="match status" value="1"/>
</dbReference>
<dbReference type="SUPFAM" id="SSF81296">
    <property type="entry name" value="E set domains"/>
    <property type="match status" value="1"/>
</dbReference>
<dbReference type="InterPro" id="IPR002110">
    <property type="entry name" value="Ankyrin_rpt"/>
</dbReference>
<dbReference type="GO" id="GO:0003712">
    <property type="term" value="F:transcription coregulator activity"/>
    <property type="evidence" value="ECO:0007669"/>
    <property type="project" value="TreeGrafter"/>
</dbReference>
<dbReference type="GO" id="GO:0005634">
    <property type="term" value="C:nucleus"/>
    <property type="evidence" value="ECO:0007669"/>
    <property type="project" value="TreeGrafter"/>
</dbReference>
<dbReference type="Pfam" id="PF01833">
    <property type="entry name" value="TIG"/>
    <property type="match status" value="1"/>
</dbReference>
<dbReference type="GO" id="GO:0003690">
    <property type="term" value="F:double-stranded DNA binding"/>
    <property type="evidence" value="ECO:0007669"/>
    <property type="project" value="TreeGrafter"/>
</dbReference>
<gene>
    <name evidence="6" type="ORF">PHACADRAFT_257926</name>
</gene>
<evidence type="ECO:0000313" key="7">
    <source>
        <dbReference type="Proteomes" id="UP000008370"/>
    </source>
</evidence>
<dbReference type="InterPro" id="IPR002909">
    <property type="entry name" value="IPT_dom"/>
</dbReference>
<keyword evidence="4" id="KW-0812">Transmembrane</keyword>
<feature type="region of interest" description="Disordered" evidence="3">
    <location>
        <begin position="201"/>
        <end position="313"/>
    </location>
</feature>
<feature type="compositionally biased region" description="Acidic residues" evidence="3">
    <location>
        <begin position="714"/>
        <end position="732"/>
    </location>
</feature>
<feature type="domain" description="IPT/TIG" evidence="5">
    <location>
        <begin position="414"/>
        <end position="500"/>
    </location>
</feature>
<dbReference type="GeneID" id="18916981"/>
<dbReference type="InterPro" id="IPR014756">
    <property type="entry name" value="Ig_E-set"/>
</dbReference>
<keyword evidence="7" id="KW-1185">Reference proteome</keyword>
<keyword evidence="4" id="KW-0472">Membrane</keyword>
<dbReference type="SMART" id="SM00248">
    <property type="entry name" value="ANK"/>
    <property type="match status" value="2"/>
</dbReference>
<dbReference type="AlphaFoldDB" id="K5UW00"/>
<sequence length="1005" mass="109392">MFPSIPEGGTKSRVETQVRLTVDLAHASSSSGDPLNYDRVGSWKWLRLPKGTSTKRRTRKEGKIDAIPEDALHLATEITCATPPHTKVTCCTSCQAREAKRVERKLAARVRPARSDDESTEEPLVIPGRGKHEDTTKLIQFNCPEVLDISSGTVVLPLRITCYCRHHREKTGFNVHFTMFDHTGRIVGSGVTRPIMITDDHKSTGVNKAGSSAGQTPDSDWAFRSLGDRSDAGGSPLAKRKAGEERASKKRTKPYDGRRSGKLSRRTSIGSLNSTVPSALATRASTPALSHGGSSPEHTQRHEPGTPDFSDHGAPAVIPSMLPSAIAPPIVANESRSFDDILMGDVSSVNGTDPSLASISHASFLAHDISPAISSSMHSPELMTMPAPQPLEIAQSLQYLFNTAEPSPISTLPQPKIHRLIPSQGPTYGGVEITILGTNFHPNMQLNCVFGDVCSTSTQRWSDNTLVCILPPSPTPGVVAVWFDGIQKEDGSPPTLFAYQDETDRALMELALQVVGLKMTGKIEDARDVAMRIVNTTGPDNMGATMTSAPNSGMQMAGSSRFSADLLHLLRARTSESSDFEKLILDFLSVLDTPLSVPTCSITSIISHTTSSGQTMLHLATFLGFSKVILFLLKHHIDVDARDNNGFTALHFATLKNNVTCARLLVEAGAALDIVNALGKTAAEIALPGLFEDLFIEDPFADDEDSTGDRSTDDHDDEAAWGDVEGASDEGDSPVRSARRRRTERKSSLSKEKNIPNHVSSSEDDSPVSRSPASKKAKEASIVDEKQMAASIMEMVQRTFAQLQHPQGMMQNIPLHLPGMPAWGALPQMPAVFPVFVPMPTLLWGDRRPDTTQSESDTDRAGRSPQWLGIPTGQEWKAIWERWALSARPPTDDAPPAYTPRSTEEVENLKVAPTTKDSFTPATVPAPVRRVGYEAAPLPEQEVKSYGYRPAKKQSRKQQKKHDHMLILFWIPILLIGLIWALMHSMRVGFHAMKAVLSIKAGLRA</sequence>
<feature type="region of interest" description="Disordered" evidence="3">
    <location>
        <begin position="105"/>
        <end position="129"/>
    </location>
</feature>
<dbReference type="GO" id="GO:0006357">
    <property type="term" value="P:regulation of transcription by RNA polymerase II"/>
    <property type="evidence" value="ECO:0007669"/>
    <property type="project" value="TreeGrafter"/>
</dbReference>
<feature type="region of interest" description="Disordered" evidence="3">
    <location>
        <begin position="702"/>
        <end position="782"/>
    </location>
</feature>
<dbReference type="Pfam" id="PF12796">
    <property type="entry name" value="Ank_2"/>
    <property type="match status" value="1"/>
</dbReference>
<feature type="transmembrane region" description="Helical" evidence="4">
    <location>
        <begin position="965"/>
        <end position="983"/>
    </location>
</feature>
<dbReference type="RefSeq" id="XP_007396925.1">
    <property type="nucleotide sequence ID" value="XM_007396863.1"/>
</dbReference>
<evidence type="ECO:0000259" key="5">
    <source>
        <dbReference type="SMART" id="SM00429"/>
    </source>
</evidence>
<evidence type="ECO:0000256" key="1">
    <source>
        <dbReference type="ARBA" id="ARBA00023043"/>
    </source>
</evidence>
<dbReference type="InParanoid" id="K5UW00"/>
<feature type="compositionally biased region" description="Basic and acidic residues" evidence="3">
    <location>
        <begin position="241"/>
        <end position="259"/>
    </location>
</feature>
<feature type="region of interest" description="Disordered" evidence="3">
    <location>
        <begin position="887"/>
        <end position="909"/>
    </location>
</feature>
<protein>
    <recommendedName>
        <fullName evidence="5">IPT/TIG domain-containing protein</fullName>
    </recommendedName>
</protein>
<dbReference type="EMBL" id="JH930473">
    <property type="protein sequence ID" value="EKM54226.1"/>
    <property type="molecule type" value="Genomic_DNA"/>
</dbReference>
<dbReference type="CDD" id="cd00102">
    <property type="entry name" value="IPT"/>
    <property type="match status" value="1"/>
</dbReference>
<dbReference type="FunCoup" id="K5UW00">
    <property type="interactions" value="176"/>
</dbReference>
<dbReference type="HOGENOM" id="CLU_003912_0_0_1"/>
<dbReference type="InterPro" id="IPR013783">
    <property type="entry name" value="Ig-like_fold"/>
</dbReference>
<evidence type="ECO:0000313" key="6">
    <source>
        <dbReference type="EMBL" id="EKM54226.1"/>
    </source>
</evidence>
<keyword evidence="4" id="KW-1133">Transmembrane helix</keyword>
<dbReference type="PROSITE" id="PS50297">
    <property type="entry name" value="ANK_REP_REGION"/>
    <property type="match status" value="2"/>
</dbReference>
<feature type="compositionally biased region" description="Basic and acidic residues" evidence="3">
    <location>
        <begin position="298"/>
        <end position="311"/>
    </location>
</feature>
<dbReference type="OrthoDB" id="71307at2759"/>
<proteinExistence type="predicted"/>
<dbReference type="PANTHER" id="PTHR23335:SF1">
    <property type="entry name" value="CALMODULIN-BINDING TRANSCRIPTION ACTIVATOR, ISOFORM F"/>
    <property type="match status" value="1"/>
</dbReference>
<feature type="region of interest" description="Disordered" evidence="3">
    <location>
        <begin position="845"/>
        <end position="868"/>
    </location>
</feature>
<feature type="compositionally biased region" description="Polar residues" evidence="3">
    <location>
        <begin position="266"/>
        <end position="297"/>
    </location>
</feature>
<evidence type="ECO:0000256" key="2">
    <source>
        <dbReference type="PROSITE-ProRule" id="PRU00023"/>
    </source>
</evidence>
<feature type="compositionally biased region" description="Basic and acidic residues" evidence="3">
    <location>
        <begin position="745"/>
        <end position="755"/>
    </location>
</feature>
<dbReference type="KEGG" id="pco:PHACADRAFT_257926"/>
<organism evidence="6 7">
    <name type="scientific">Phanerochaete carnosa (strain HHB-10118-sp)</name>
    <name type="common">White-rot fungus</name>
    <name type="synonym">Peniophora carnosa</name>
    <dbReference type="NCBI Taxonomy" id="650164"/>
    <lineage>
        <taxon>Eukaryota</taxon>
        <taxon>Fungi</taxon>
        <taxon>Dikarya</taxon>
        <taxon>Basidiomycota</taxon>
        <taxon>Agaricomycotina</taxon>
        <taxon>Agaricomycetes</taxon>
        <taxon>Polyporales</taxon>
        <taxon>Phanerochaetaceae</taxon>
        <taxon>Phanerochaete</taxon>
    </lineage>
</organism>
<dbReference type="SMART" id="SM00429">
    <property type="entry name" value="IPT"/>
    <property type="match status" value="1"/>
</dbReference>
<feature type="repeat" description="ANK" evidence="2">
    <location>
        <begin position="612"/>
        <end position="644"/>
    </location>
</feature>
<dbReference type="Pfam" id="PF25603">
    <property type="entry name" value="SPT23_MGA2_DBD"/>
    <property type="match status" value="1"/>
</dbReference>
<evidence type="ECO:0000256" key="3">
    <source>
        <dbReference type="SAM" id="MobiDB-lite"/>
    </source>
</evidence>
<dbReference type="PROSITE" id="PS50088">
    <property type="entry name" value="ANK_REPEAT"/>
    <property type="match status" value="2"/>
</dbReference>
<feature type="repeat" description="ANK" evidence="2">
    <location>
        <begin position="645"/>
        <end position="677"/>
    </location>
</feature>
<name>K5UW00_PHACS</name>
<dbReference type="Proteomes" id="UP000008370">
    <property type="component" value="Unassembled WGS sequence"/>
</dbReference>
<feature type="compositionally biased region" description="Polar residues" evidence="3">
    <location>
        <begin position="204"/>
        <end position="218"/>
    </location>
</feature>
<dbReference type="InterPro" id="IPR057962">
    <property type="entry name" value="SPT23_MGA2_DBD"/>
</dbReference>
<reference evidence="6 7" key="1">
    <citation type="journal article" date="2012" name="BMC Genomics">
        <title>Comparative genomics of the white-rot fungi, Phanerochaete carnosa and P. chrysosporium, to elucidate the genetic basis of the distinct wood types they colonize.</title>
        <authorList>
            <person name="Suzuki H."/>
            <person name="MacDonald J."/>
            <person name="Syed K."/>
            <person name="Salamov A."/>
            <person name="Hori C."/>
            <person name="Aerts A."/>
            <person name="Henrissat B."/>
            <person name="Wiebenga A."/>
            <person name="vanKuyk P.A."/>
            <person name="Barry K."/>
            <person name="Lindquist E."/>
            <person name="LaButti K."/>
            <person name="Lapidus A."/>
            <person name="Lucas S."/>
            <person name="Coutinho P."/>
            <person name="Gong Y."/>
            <person name="Samejima M."/>
            <person name="Mahadevan R."/>
            <person name="Abou-Zaid M."/>
            <person name="de Vries R.P."/>
            <person name="Igarashi K."/>
            <person name="Yadav J.S."/>
            <person name="Grigoriev I.V."/>
            <person name="Master E.R."/>
        </authorList>
    </citation>
    <scope>NUCLEOTIDE SEQUENCE [LARGE SCALE GENOMIC DNA]</scope>
    <source>
        <strain evidence="6 7">HHB-10118-sp</strain>
    </source>
</reference>
<keyword evidence="1 2" id="KW-0040">ANK repeat</keyword>
<dbReference type="PANTHER" id="PTHR23335">
    <property type="entry name" value="CALMODULIN-BINDING TRANSCRIPTION ACTIVATOR CAMTA"/>
    <property type="match status" value="1"/>
</dbReference>
<dbReference type="Gene3D" id="2.60.40.10">
    <property type="entry name" value="Immunoglobulins"/>
    <property type="match status" value="1"/>
</dbReference>
<accession>K5UW00</accession>
<dbReference type="Gene3D" id="1.25.40.20">
    <property type="entry name" value="Ankyrin repeat-containing domain"/>
    <property type="match status" value="1"/>
</dbReference>